<keyword evidence="2" id="KW-0732">Signal</keyword>
<dbReference type="Proteomes" id="UP000256690">
    <property type="component" value="Unassembled WGS sequence"/>
</dbReference>
<organism evidence="3 4">
    <name type="scientific">Aspergillus mulundensis</name>
    <dbReference type="NCBI Taxonomy" id="1810919"/>
    <lineage>
        <taxon>Eukaryota</taxon>
        <taxon>Fungi</taxon>
        <taxon>Dikarya</taxon>
        <taxon>Ascomycota</taxon>
        <taxon>Pezizomycotina</taxon>
        <taxon>Eurotiomycetes</taxon>
        <taxon>Eurotiomycetidae</taxon>
        <taxon>Eurotiales</taxon>
        <taxon>Aspergillaceae</taxon>
        <taxon>Aspergillus</taxon>
        <taxon>Aspergillus subgen. Nidulantes</taxon>
    </lineage>
</organism>
<evidence type="ECO:0000313" key="4">
    <source>
        <dbReference type="Proteomes" id="UP000256690"/>
    </source>
</evidence>
<feature type="signal peptide" evidence="2">
    <location>
        <begin position="1"/>
        <end position="20"/>
    </location>
</feature>
<feature type="compositionally biased region" description="Basic and acidic residues" evidence="1">
    <location>
        <begin position="118"/>
        <end position="131"/>
    </location>
</feature>
<dbReference type="AlphaFoldDB" id="A0A3D8T5J5"/>
<keyword evidence="4" id="KW-1185">Reference proteome</keyword>
<sequence>MAAVAAVVALATAVPAPGNGTVPVNGTIVPVKGPTIPVVGGPDTKGPTIPIPLGPDFNGPSFPVGNGPDTKGPHGVHVFVDPVTGLSSGFKGPAARVVDGDYKPHPKPFPPGSGGDYNPRDVQESAGDYKPHPKPFPPGSGGDYHPRDVQGDGPHPIGHGPSFPLGPCGKPHGMCPRDVEDKGLWMLMKSDEEQPEPTIMCTRHIDCTEPATRCIDGKCTLITKPVDNHEPRWMLSKSEDDAELDKSEFDQNCKVNTDCNSGSLCLGGWCTAGHKEEDGTLVLPAREIIAEDEEFWYLQTSAAVDVLDELSGEVDLQNVKNKCPKKCDGTVGKHRCCPNQFCQPPRCL</sequence>
<feature type="region of interest" description="Disordered" evidence="1">
    <location>
        <begin position="89"/>
        <end position="171"/>
    </location>
</feature>
<proteinExistence type="predicted"/>
<accession>A0A3D8T5J5</accession>
<gene>
    <name evidence="3" type="ORF">DSM5745_01116</name>
</gene>
<dbReference type="GeneID" id="38111486"/>
<dbReference type="RefSeq" id="XP_026608977.1">
    <property type="nucleotide sequence ID" value="XM_026743132.1"/>
</dbReference>
<evidence type="ECO:0000256" key="1">
    <source>
        <dbReference type="SAM" id="MobiDB-lite"/>
    </source>
</evidence>
<dbReference type="OrthoDB" id="10400133at2759"/>
<reference evidence="3 4" key="1">
    <citation type="journal article" date="2018" name="IMA Fungus">
        <title>IMA Genome-F 9: Draft genome sequence of Annulohypoxylon stygium, Aspergillus mulundensis, Berkeleyomyces basicola (syn. Thielaviopsis basicola), Ceratocystis smalleyi, two Cercospora beticola strains, Coleophoma cylindrospora, Fusarium fracticaudum, Phialophora cf. hyalina, and Morchella septimelata.</title>
        <authorList>
            <person name="Wingfield B.D."/>
            <person name="Bills G.F."/>
            <person name="Dong Y."/>
            <person name="Huang W."/>
            <person name="Nel W.J."/>
            <person name="Swalarsk-Parry B.S."/>
            <person name="Vaghefi N."/>
            <person name="Wilken P.M."/>
            <person name="An Z."/>
            <person name="de Beer Z.W."/>
            <person name="De Vos L."/>
            <person name="Chen L."/>
            <person name="Duong T.A."/>
            <person name="Gao Y."/>
            <person name="Hammerbacher A."/>
            <person name="Kikkert J.R."/>
            <person name="Li Y."/>
            <person name="Li H."/>
            <person name="Li K."/>
            <person name="Li Q."/>
            <person name="Liu X."/>
            <person name="Ma X."/>
            <person name="Naidoo K."/>
            <person name="Pethybridge S.J."/>
            <person name="Sun J."/>
            <person name="Steenkamp E.T."/>
            <person name="van der Nest M.A."/>
            <person name="van Wyk S."/>
            <person name="Wingfield M.J."/>
            <person name="Xiong C."/>
            <person name="Yue Q."/>
            <person name="Zhang X."/>
        </authorList>
    </citation>
    <scope>NUCLEOTIDE SEQUENCE [LARGE SCALE GENOMIC DNA]</scope>
    <source>
        <strain evidence="3 4">DSM 5745</strain>
    </source>
</reference>
<evidence type="ECO:0000256" key="2">
    <source>
        <dbReference type="SAM" id="SignalP"/>
    </source>
</evidence>
<feature type="chain" id="PRO_5017807992" evidence="2">
    <location>
        <begin position="21"/>
        <end position="348"/>
    </location>
</feature>
<evidence type="ECO:0000313" key="3">
    <source>
        <dbReference type="EMBL" id="RDW93794.1"/>
    </source>
</evidence>
<comment type="caution">
    <text evidence="3">The sequence shown here is derived from an EMBL/GenBank/DDBJ whole genome shotgun (WGS) entry which is preliminary data.</text>
</comment>
<name>A0A3D8T5J5_9EURO</name>
<protein>
    <submittedName>
        <fullName evidence="3">Uncharacterized protein</fullName>
    </submittedName>
</protein>
<dbReference type="EMBL" id="PVWQ01000001">
    <property type="protein sequence ID" value="RDW93794.1"/>
    <property type="molecule type" value="Genomic_DNA"/>
</dbReference>